<organism evidence="2 3">
    <name type="scientific">Linum tenue</name>
    <dbReference type="NCBI Taxonomy" id="586396"/>
    <lineage>
        <taxon>Eukaryota</taxon>
        <taxon>Viridiplantae</taxon>
        <taxon>Streptophyta</taxon>
        <taxon>Embryophyta</taxon>
        <taxon>Tracheophyta</taxon>
        <taxon>Spermatophyta</taxon>
        <taxon>Magnoliopsida</taxon>
        <taxon>eudicotyledons</taxon>
        <taxon>Gunneridae</taxon>
        <taxon>Pentapetalae</taxon>
        <taxon>rosids</taxon>
        <taxon>fabids</taxon>
        <taxon>Malpighiales</taxon>
        <taxon>Linaceae</taxon>
        <taxon>Linum</taxon>
    </lineage>
</organism>
<sequence>MEFVNREAVERIASQIGKPVKVDRTTMTGDREESLVVMEADVTTSEDNLANESQNAREATKRNLTPAARHAGNVDKSVPPVARMETKLVAFGYFGVGRS</sequence>
<accession>A0AAV0PX39</accession>
<dbReference type="EMBL" id="CAMGYJ010000009">
    <property type="protein sequence ID" value="CAI0474872.1"/>
    <property type="molecule type" value="Genomic_DNA"/>
</dbReference>
<comment type="caution">
    <text evidence="2">The sequence shown here is derived from an EMBL/GenBank/DDBJ whole genome shotgun (WGS) entry which is preliminary data.</text>
</comment>
<evidence type="ECO:0000256" key="1">
    <source>
        <dbReference type="SAM" id="MobiDB-lite"/>
    </source>
</evidence>
<reference evidence="2" key="1">
    <citation type="submission" date="2022-08" db="EMBL/GenBank/DDBJ databases">
        <authorList>
            <person name="Gutierrez-Valencia J."/>
        </authorList>
    </citation>
    <scope>NUCLEOTIDE SEQUENCE</scope>
</reference>
<evidence type="ECO:0000313" key="2">
    <source>
        <dbReference type="EMBL" id="CAI0474872.1"/>
    </source>
</evidence>
<name>A0AAV0PX39_9ROSI</name>
<feature type="compositionally biased region" description="Polar residues" evidence="1">
    <location>
        <begin position="43"/>
        <end position="57"/>
    </location>
</feature>
<keyword evidence="3" id="KW-1185">Reference proteome</keyword>
<gene>
    <name evidence="2" type="ORF">LITE_LOCUS40230</name>
</gene>
<feature type="region of interest" description="Disordered" evidence="1">
    <location>
        <begin position="43"/>
        <end position="78"/>
    </location>
</feature>
<dbReference type="AlphaFoldDB" id="A0AAV0PX39"/>
<dbReference type="Proteomes" id="UP001154282">
    <property type="component" value="Unassembled WGS sequence"/>
</dbReference>
<protein>
    <submittedName>
        <fullName evidence="2">Uncharacterized protein</fullName>
    </submittedName>
</protein>
<proteinExistence type="predicted"/>
<evidence type="ECO:0000313" key="3">
    <source>
        <dbReference type="Proteomes" id="UP001154282"/>
    </source>
</evidence>